<sequence length="100" mass="10723">MKEVWGGNWNWARRAVIVETDGRKIAASISGMPHAGLDSKPANVTVSGRSEGYGKGVNLDTIKGNGQDGHFDVHFLNSRTHGTNRVNAAHQQMVKVAAGK</sequence>
<accession>A0A645IBZ8</accession>
<name>A0A645IBZ8_9ZZZZ</name>
<gene>
    <name evidence="1" type="ORF">SDC9_195593</name>
</gene>
<proteinExistence type="predicted"/>
<dbReference type="AlphaFoldDB" id="A0A645IBZ8"/>
<reference evidence="1" key="1">
    <citation type="submission" date="2019-08" db="EMBL/GenBank/DDBJ databases">
        <authorList>
            <person name="Kucharzyk K."/>
            <person name="Murdoch R.W."/>
            <person name="Higgins S."/>
            <person name="Loffler F."/>
        </authorList>
    </citation>
    <scope>NUCLEOTIDE SEQUENCE</scope>
</reference>
<organism evidence="1">
    <name type="scientific">bioreactor metagenome</name>
    <dbReference type="NCBI Taxonomy" id="1076179"/>
    <lineage>
        <taxon>unclassified sequences</taxon>
        <taxon>metagenomes</taxon>
        <taxon>ecological metagenomes</taxon>
    </lineage>
</organism>
<dbReference type="EMBL" id="VSSQ01109918">
    <property type="protein sequence ID" value="MPN47989.1"/>
    <property type="molecule type" value="Genomic_DNA"/>
</dbReference>
<comment type="caution">
    <text evidence="1">The sequence shown here is derived from an EMBL/GenBank/DDBJ whole genome shotgun (WGS) entry which is preliminary data.</text>
</comment>
<protein>
    <submittedName>
        <fullName evidence="1">Uncharacterized protein</fullName>
    </submittedName>
</protein>
<evidence type="ECO:0000313" key="1">
    <source>
        <dbReference type="EMBL" id="MPN47989.1"/>
    </source>
</evidence>